<name>A0ABW3AEZ0_9MICO</name>
<dbReference type="Proteomes" id="UP001597055">
    <property type="component" value="Unassembled WGS sequence"/>
</dbReference>
<comment type="caution">
    <text evidence="1">The sequence shown here is derived from an EMBL/GenBank/DDBJ whole genome shotgun (WGS) entry which is preliminary data.</text>
</comment>
<evidence type="ECO:0000313" key="2">
    <source>
        <dbReference type="Proteomes" id="UP001597055"/>
    </source>
</evidence>
<organism evidence="1 2">
    <name type="scientific">Microbacterium insulae</name>
    <dbReference type="NCBI Taxonomy" id="483014"/>
    <lineage>
        <taxon>Bacteria</taxon>
        <taxon>Bacillati</taxon>
        <taxon>Actinomycetota</taxon>
        <taxon>Actinomycetes</taxon>
        <taxon>Micrococcales</taxon>
        <taxon>Microbacteriaceae</taxon>
        <taxon>Microbacterium</taxon>
    </lineage>
</organism>
<gene>
    <name evidence="1" type="ORF">ACFQ0P_02335</name>
</gene>
<accession>A0ABW3AEZ0</accession>
<sequence length="98" mass="11377">MEPTHRGELKLRRISPSESLIHDLDYPLDDSRSVIARIFDTDDDLIEVVWLRGISLPSQYLCVDDVLDDFRRHREAGLRSRRPEEIPHLPPFSGRTLG</sequence>
<evidence type="ECO:0008006" key="3">
    <source>
        <dbReference type="Google" id="ProtNLM"/>
    </source>
</evidence>
<dbReference type="EMBL" id="JBHTII010000001">
    <property type="protein sequence ID" value="MFD0789223.1"/>
    <property type="molecule type" value="Genomic_DNA"/>
</dbReference>
<protein>
    <recommendedName>
        <fullName evidence="3">KTSC domain-containing protein</fullName>
    </recommendedName>
</protein>
<reference evidence="2" key="1">
    <citation type="journal article" date="2019" name="Int. J. Syst. Evol. Microbiol.">
        <title>The Global Catalogue of Microorganisms (GCM) 10K type strain sequencing project: providing services to taxonomists for standard genome sequencing and annotation.</title>
        <authorList>
            <consortium name="The Broad Institute Genomics Platform"/>
            <consortium name="The Broad Institute Genome Sequencing Center for Infectious Disease"/>
            <person name="Wu L."/>
            <person name="Ma J."/>
        </authorList>
    </citation>
    <scope>NUCLEOTIDE SEQUENCE [LARGE SCALE GENOMIC DNA]</scope>
    <source>
        <strain evidence="2">CCUG 54523</strain>
    </source>
</reference>
<proteinExistence type="predicted"/>
<keyword evidence="2" id="KW-1185">Reference proteome</keyword>
<evidence type="ECO:0000313" key="1">
    <source>
        <dbReference type="EMBL" id="MFD0789223.1"/>
    </source>
</evidence>
<dbReference type="RefSeq" id="WP_204980112.1">
    <property type="nucleotide sequence ID" value="NZ_JBHTII010000001.1"/>
</dbReference>